<dbReference type="SUPFAM" id="SSF51430">
    <property type="entry name" value="NAD(P)-linked oxidoreductase"/>
    <property type="match status" value="1"/>
</dbReference>
<evidence type="ECO:0000256" key="3">
    <source>
        <dbReference type="ARBA" id="ARBA00022857"/>
    </source>
</evidence>
<dbReference type="InterPro" id="IPR044494">
    <property type="entry name" value="AKR3C2/3"/>
</dbReference>
<feature type="active site" description="Proton donor" evidence="8">
    <location>
        <position position="56"/>
    </location>
</feature>
<feature type="site" description="Lowers pKa of active site Tyr" evidence="10">
    <location>
        <position position="81"/>
    </location>
</feature>
<sequence length="287" mass="31996">MSGHRPKPLGGSFMLAFGTGSTWRKEDPETLNTGLVDIVKEALLAGYRHLDTAELYNTEREVGEAIKQSGVPVSEIYITGKVFTTSDIKGAFDRTLHRLGVGYIDLYLLHHPYFGNTNADLQAAWVELEAIYDSGKVGAIGVSNFTEAHIETVLEIARIRPACNQIELNPYLQRTQLREYHKKHDIQTFAFSPLSPIVRATPGPLDSELESIAEKQGISTAVALIRWALQQEIVVVTTSTEKARMQDHLLALNKSLPEQDVELISRVGSKKHFRGRWNDKFAAGDRN</sequence>
<dbReference type="FunFam" id="3.20.20.100:FF:000002">
    <property type="entry name" value="2,5-diketo-D-gluconic acid reductase A"/>
    <property type="match status" value="1"/>
</dbReference>
<comment type="catalytic activity">
    <reaction evidence="7">
        <text>xylitol + NAD(+) = D-xylose + NADH + H(+)</text>
        <dbReference type="Rhea" id="RHEA:27441"/>
        <dbReference type="ChEBI" id="CHEBI:15378"/>
        <dbReference type="ChEBI" id="CHEBI:17151"/>
        <dbReference type="ChEBI" id="CHEBI:53455"/>
        <dbReference type="ChEBI" id="CHEBI:57540"/>
        <dbReference type="ChEBI" id="CHEBI:57945"/>
        <dbReference type="EC" id="1.1.1.307"/>
    </reaction>
</comment>
<evidence type="ECO:0000313" key="12">
    <source>
        <dbReference type="EMBL" id="KIW84438.1"/>
    </source>
</evidence>
<feature type="domain" description="NADP-dependent oxidoreductase" evidence="11">
    <location>
        <begin position="16"/>
        <end position="266"/>
    </location>
</feature>
<comment type="function">
    <text evidence="5">Catalyzes the initial reaction in the xylose utilization pathway by reducing D-xylose into xylitol. Xylose is a major component of hemicelluloses such as xylan. Most fungi utilize D-xylose via three enzymatic reactions, xylose reductase (XR), xylitol dehydrogenase (XDH), and xylulokinase, to form xylulose 5-phosphate, which enters pentose phosphate pathway.</text>
</comment>
<evidence type="ECO:0000313" key="13">
    <source>
        <dbReference type="Proteomes" id="UP000053029"/>
    </source>
</evidence>
<dbReference type="PIRSF" id="PIRSF000097">
    <property type="entry name" value="AKR"/>
    <property type="match status" value="1"/>
</dbReference>
<dbReference type="GO" id="GO:0016616">
    <property type="term" value="F:oxidoreductase activity, acting on the CH-OH group of donors, NAD or NADP as acceptor"/>
    <property type="evidence" value="ECO:0007669"/>
    <property type="project" value="UniProtKB-ARBA"/>
</dbReference>
<dbReference type="EMBL" id="KN846970">
    <property type="protein sequence ID" value="KIW84438.1"/>
    <property type="molecule type" value="Genomic_DNA"/>
</dbReference>
<evidence type="ECO:0000256" key="6">
    <source>
        <dbReference type="ARBA" id="ARBA00047534"/>
    </source>
</evidence>
<dbReference type="VEuPathDB" id="FungiDB:Z517_03688"/>
<dbReference type="HOGENOM" id="CLU_023205_0_3_1"/>
<evidence type="ECO:0000256" key="5">
    <source>
        <dbReference type="ARBA" id="ARBA00025065"/>
    </source>
</evidence>
<organism evidence="12 13">
    <name type="scientific">Fonsecaea pedrosoi CBS 271.37</name>
    <dbReference type="NCBI Taxonomy" id="1442368"/>
    <lineage>
        <taxon>Eukaryota</taxon>
        <taxon>Fungi</taxon>
        <taxon>Dikarya</taxon>
        <taxon>Ascomycota</taxon>
        <taxon>Pezizomycotina</taxon>
        <taxon>Eurotiomycetes</taxon>
        <taxon>Chaetothyriomycetidae</taxon>
        <taxon>Chaetothyriales</taxon>
        <taxon>Herpotrichiellaceae</taxon>
        <taxon>Fonsecaea</taxon>
    </lineage>
</organism>
<feature type="binding site" evidence="9">
    <location>
        <position position="110"/>
    </location>
    <ligand>
        <name>substrate</name>
    </ligand>
</feature>
<evidence type="ECO:0000256" key="9">
    <source>
        <dbReference type="PIRSR" id="PIRSR000097-2"/>
    </source>
</evidence>
<dbReference type="InterPro" id="IPR018170">
    <property type="entry name" value="Aldo/ket_reductase_CS"/>
</dbReference>
<evidence type="ECO:0000256" key="1">
    <source>
        <dbReference type="ARBA" id="ARBA00007905"/>
    </source>
</evidence>
<dbReference type="GO" id="GO:0016652">
    <property type="term" value="F:oxidoreductase activity, acting on NAD(P)H as acceptor"/>
    <property type="evidence" value="ECO:0007669"/>
    <property type="project" value="InterPro"/>
</dbReference>
<dbReference type="PANTHER" id="PTHR43827:SF3">
    <property type="entry name" value="NADP-DEPENDENT OXIDOREDUCTASE DOMAIN-CONTAINING PROTEIN"/>
    <property type="match status" value="1"/>
</dbReference>
<dbReference type="Gene3D" id="3.20.20.100">
    <property type="entry name" value="NADP-dependent oxidoreductase domain"/>
    <property type="match status" value="1"/>
</dbReference>
<dbReference type="AlphaFoldDB" id="A0A0D2GTV1"/>
<keyword evidence="3" id="KW-0521">NADP</keyword>
<dbReference type="InterPro" id="IPR036812">
    <property type="entry name" value="NAD(P)_OxRdtase_dom_sf"/>
</dbReference>
<dbReference type="InterPro" id="IPR023210">
    <property type="entry name" value="NADP_OxRdtase_dom"/>
</dbReference>
<evidence type="ECO:0000256" key="2">
    <source>
        <dbReference type="ARBA" id="ARBA00012845"/>
    </source>
</evidence>
<dbReference type="PANTHER" id="PTHR43827">
    <property type="entry name" value="2,5-DIKETO-D-GLUCONIC ACID REDUCTASE"/>
    <property type="match status" value="1"/>
</dbReference>
<accession>A0A0D2GTV1</accession>
<evidence type="ECO:0000256" key="8">
    <source>
        <dbReference type="PIRSR" id="PIRSR000097-1"/>
    </source>
</evidence>
<keyword evidence="13" id="KW-1185">Reference proteome</keyword>
<dbReference type="PRINTS" id="PR00069">
    <property type="entry name" value="ALDKETRDTASE"/>
</dbReference>
<proteinExistence type="inferred from homology"/>
<dbReference type="OrthoDB" id="416253at2759"/>
<dbReference type="RefSeq" id="XP_013288246.1">
    <property type="nucleotide sequence ID" value="XM_013432792.1"/>
</dbReference>
<dbReference type="Proteomes" id="UP000053029">
    <property type="component" value="Unassembled WGS sequence"/>
</dbReference>
<keyword evidence="4" id="KW-0560">Oxidoreductase</keyword>
<comment type="catalytic activity">
    <reaction evidence="6">
        <text>xylitol + NADP(+) = D-xylose + NADPH + H(+)</text>
        <dbReference type="Rhea" id="RHEA:27445"/>
        <dbReference type="ChEBI" id="CHEBI:15378"/>
        <dbReference type="ChEBI" id="CHEBI:17151"/>
        <dbReference type="ChEBI" id="CHEBI:53455"/>
        <dbReference type="ChEBI" id="CHEBI:57783"/>
        <dbReference type="ChEBI" id="CHEBI:58349"/>
        <dbReference type="EC" id="1.1.1.307"/>
    </reaction>
</comment>
<dbReference type="GeneID" id="25303178"/>
<name>A0A0D2GTV1_9EURO</name>
<dbReference type="InterPro" id="IPR020471">
    <property type="entry name" value="AKR"/>
</dbReference>
<dbReference type="Pfam" id="PF00248">
    <property type="entry name" value="Aldo_ket_red"/>
    <property type="match status" value="1"/>
</dbReference>
<evidence type="ECO:0000256" key="4">
    <source>
        <dbReference type="ARBA" id="ARBA00023002"/>
    </source>
</evidence>
<dbReference type="CDD" id="cd19120">
    <property type="entry name" value="AKR_AKR3C2-3"/>
    <property type="match status" value="1"/>
</dbReference>
<dbReference type="EC" id="1.1.1.307" evidence="2"/>
<gene>
    <name evidence="12" type="ORF">Z517_03688</name>
</gene>
<comment type="similarity">
    <text evidence="1">Belongs to the aldo/keto reductase family.</text>
</comment>
<evidence type="ECO:0000259" key="11">
    <source>
        <dbReference type="Pfam" id="PF00248"/>
    </source>
</evidence>
<dbReference type="STRING" id="1442368.A0A0D2GTV1"/>
<evidence type="ECO:0000256" key="10">
    <source>
        <dbReference type="PIRSR" id="PIRSR000097-3"/>
    </source>
</evidence>
<evidence type="ECO:0000256" key="7">
    <source>
        <dbReference type="ARBA" id="ARBA00049485"/>
    </source>
</evidence>
<protein>
    <recommendedName>
        <fullName evidence="2">D-xylose reductase [NAD(P)H]</fullName>
        <ecNumber evidence="2">1.1.1.307</ecNumber>
    </recommendedName>
</protein>
<dbReference type="PROSITE" id="PS00798">
    <property type="entry name" value="ALDOKETO_REDUCTASE_1"/>
    <property type="match status" value="1"/>
</dbReference>
<reference evidence="12 13" key="1">
    <citation type="submission" date="2015-01" db="EMBL/GenBank/DDBJ databases">
        <title>The Genome Sequence of Fonsecaea pedrosoi CBS 271.37.</title>
        <authorList>
            <consortium name="The Broad Institute Genomics Platform"/>
            <person name="Cuomo C."/>
            <person name="de Hoog S."/>
            <person name="Gorbushina A."/>
            <person name="Stielow B."/>
            <person name="Teixiera M."/>
            <person name="Abouelleil A."/>
            <person name="Chapman S.B."/>
            <person name="Priest M."/>
            <person name="Young S.K."/>
            <person name="Wortman J."/>
            <person name="Nusbaum C."/>
            <person name="Birren B."/>
        </authorList>
    </citation>
    <scope>NUCLEOTIDE SEQUENCE [LARGE SCALE GENOMIC DNA]</scope>
    <source>
        <strain evidence="12 13">CBS 271.37</strain>
    </source>
</reference>